<comment type="catalytic activity">
    <reaction evidence="1">
        <text>Endohydrolysis of (1-&gt;4)-alpha-D-glucosidic linkages in polysaccharides containing three or more (1-&gt;4)-alpha-linked D-glucose units.</text>
        <dbReference type="EC" id="3.2.1.1"/>
    </reaction>
</comment>
<dbReference type="Gene3D" id="2.60.40.1180">
    <property type="entry name" value="Golgi alpha-mannosidase II"/>
    <property type="match status" value="1"/>
</dbReference>
<dbReference type="PANTHER" id="PTHR10357:SF215">
    <property type="entry name" value="ALPHA-AMYLASE 1"/>
    <property type="match status" value="1"/>
</dbReference>
<evidence type="ECO:0000259" key="12">
    <source>
        <dbReference type="SMART" id="SM00642"/>
    </source>
</evidence>
<dbReference type="PIRSF" id="PIRSF001024">
    <property type="entry name" value="Alph-amyl_fung"/>
    <property type="match status" value="1"/>
</dbReference>
<dbReference type="InterPro" id="IPR013780">
    <property type="entry name" value="Glyco_hydro_b"/>
</dbReference>
<feature type="signal peptide" evidence="11">
    <location>
        <begin position="1"/>
        <end position="21"/>
    </location>
</feature>
<dbReference type="EMBL" id="CP118868">
    <property type="protein sequence ID" value="WEG35216.1"/>
    <property type="molecule type" value="Genomic_DNA"/>
</dbReference>
<evidence type="ECO:0000256" key="3">
    <source>
        <dbReference type="ARBA" id="ARBA00008061"/>
    </source>
</evidence>
<dbReference type="InterPro" id="IPR013777">
    <property type="entry name" value="A-amylase-like"/>
</dbReference>
<proteinExistence type="inferred from homology"/>
<keyword evidence="9" id="KW-0119">Carbohydrate metabolism</keyword>
<evidence type="ECO:0000313" key="14">
    <source>
        <dbReference type="Proteomes" id="UP001220478"/>
    </source>
</evidence>
<keyword evidence="8" id="KW-0106">Calcium</keyword>
<evidence type="ECO:0000256" key="2">
    <source>
        <dbReference type="ARBA" id="ARBA00001913"/>
    </source>
</evidence>
<dbReference type="PANTHER" id="PTHR10357">
    <property type="entry name" value="ALPHA-AMYLASE FAMILY MEMBER"/>
    <property type="match status" value="1"/>
</dbReference>
<keyword evidence="7 13" id="KW-0378">Hydrolase</keyword>
<dbReference type="SMART" id="SM00642">
    <property type="entry name" value="Aamy"/>
    <property type="match status" value="1"/>
</dbReference>
<dbReference type="GO" id="GO:0016787">
    <property type="term" value="F:hydrolase activity"/>
    <property type="evidence" value="ECO:0007669"/>
    <property type="project" value="UniProtKB-KW"/>
</dbReference>
<evidence type="ECO:0000256" key="11">
    <source>
        <dbReference type="SAM" id="SignalP"/>
    </source>
</evidence>
<accession>A0ABY8C3G2</accession>
<dbReference type="Pfam" id="PF16657">
    <property type="entry name" value="Malt_amylase_C"/>
    <property type="match status" value="1"/>
</dbReference>
<name>A0ABY8C3G2_9FIRM</name>
<dbReference type="Gene3D" id="3.20.20.80">
    <property type="entry name" value="Glycosidases"/>
    <property type="match status" value="1"/>
</dbReference>
<reference evidence="13 14" key="1">
    <citation type="submission" date="2023-02" db="EMBL/GenBank/DDBJ databases">
        <title>Novel Oscillospiraceae bacterial genomes.</title>
        <authorList>
            <person name="Srinivasan S."/>
            <person name="Austin M.N."/>
            <person name="Fiedler T.L."/>
            <person name="Strenk S.M."/>
            <person name="Agnew K.J."/>
            <person name="Nagana Gowda G.A."/>
            <person name="Raftery D."/>
            <person name="Beamer M.A."/>
            <person name="Achilles S.L."/>
            <person name="Wiesenfeld H.C."/>
            <person name="Fredricks D.N."/>
            <person name="Hillier S.L."/>
        </authorList>
    </citation>
    <scope>NUCLEOTIDE SEQUENCE [LARGE SCALE GENOMIC DNA]</scope>
    <source>
        <strain evidence="13 14">CHIC02 1186E3-8</strain>
    </source>
</reference>
<gene>
    <name evidence="13" type="ORF">PYS61_04585</name>
</gene>
<feature type="chain" id="PRO_5045544282" description="alpha-amylase" evidence="11">
    <location>
        <begin position="22"/>
        <end position="549"/>
    </location>
</feature>
<evidence type="ECO:0000256" key="8">
    <source>
        <dbReference type="ARBA" id="ARBA00022837"/>
    </source>
</evidence>
<evidence type="ECO:0000256" key="1">
    <source>
        <dbReference type="ARBA" id="ARBA00000548"/>
    </source>
</evidence>
<dbReference type="Pfam" id="PF00128">
    <property type="entry name" value="Alpha-amylase"/>
    <property type="match status" value="1"/>
</dbReference>
<keyword evidence="6 11" id="KW-0732">Signal</keyword>
<evidence type="ECO:0000256" key="6">
    <source>
        <dbReference type="ARBA" id="ARBA00022729"/>
    </source>
</evidence>
<feature type="domain" description="Glycosyl hydrolase family 13 catalytic" evidence="12">
    <location>
        <begin position="39"/>
        <end position="453"/>
    </location>
</feature>
<evidence type="ECO:0000256" key="7">
    <source>
        <dbReference type="ARBA" id="ARBA00022801"/>
    </source>
</evidence>
<dbReference type="SUPFAM" id="SSF51445">
    <property type="entry name" value="(Trans)glycosidases"/>
    <property type="match status" value="1"/>
</dbReference>
<keyword evidence="10" id="KW-0326">Glycosidase</keyword>
<dbReference type="Proteomes" id="UP001220478">
    <property type="component" value="Chromosome"/>
</dbReference>
<keyword evidence="5" id="KW-0479">Metal-binding</keyword>
<dbReference type="InterPro" id="IPR006047">
    <property type="entry name" value="GH13_cat_dom"/>
</dbReference>
<sequence length="549" mass="62480">MYKKFLALLTTAFLLSSLLGACSRRTPTLTNFQGQRIYQIMTDRFYDGDPSNNATGAAFTYSEDKLEDFRLMHGGDWQGIIDKLDYIKDMGYTAIWISPISDPQLWSCPDENGKQMPTAYHGYHTYDPYRANRYFGAENPDTSKAKLKELVDKCHQAGLRVIFDVVPNHVGDYIKGVGKDAHYSQSSSVLPGTQLQPVAPFNNLNWYHNLGPIDWSKERPHNASSDKMLFTHDLGELDDINYDVPEAKAAMFKSIKYWFDYCHADAARVDAVKCLRPEICGELEKYLAVPTFGENFDSSPKFISRWLGQDRETGMLDFPLFMAIVDCFAQGKNFSIMRDLFAKDHYYGDHINDMVTFIDNHDRNRFLTEAHNQVPRLQNALAFLFTVRGVPCVFQGTEQNRGNADGKIMSGGMPDIWNRWCMVTKDQDGKVIHDYFRTDTDTYKLVAALNKLRGDERALSCGKQTELLVENNVYAFSRQTDKPQEEIICAFNNSDKVQDVEVPLADKSKLTAGAELQNVFAPEEKVKVSDSGVRINLPPQGYKIYRLSR</sequence>
<protein>
    <recommendedName>
        <fullName evidence="4">alpha-amylase</fullName>
        <ecNumber evidence="4">3.2.1.1</ecNumber>
    </recommendedName>
</protein>
<dbReference type="SUPFAM" id="SSF51011">
    <property type="entry name" value="Glycosyl hydrolase domain"/>
    <property type="match status" value="1"/>
</dbReference>
<comment type="cofactor">
    <cofactor evidence="2">
        <name>Ca(2+)</name>
        <dbReference type="ChEBI" id="CHEBI:29108"/>
    </cofactor>
</comment>
<evidence type="ECO:0000313" key="13">
    <source>
        <dbReference type="EMBL" id="WEG35216.1"/>
    </source>
</evidence>
<keyword evidence="14" id="KW-1185">Reference proteome</keyword>
<dbReference type="InterPro" id="IPR017853">
    <property type="entry name" value="GH"/>
</dbReference>
<comment type="similarity">
    <text evidence="3">Belongs to the glycosyl hydrolase 13 family.</text>
</comment>
<dbReference type="InterPro" id="IPR032091">
    <property type="entry name" value="Malt_amylase-like_C"/>
</dbReference>
<evidence type="ECO:0000256" key="4">
    <source>
        <dbReference type="ARBA" id="ARBA00012595"/>
    </source>
</evidence>
<evidence type="ECO:0000256" key="10">
    <source>
        <dbReference type="ARBA" id="ARBA00023295"/>
    </source>
</evidence>
<dbReference type="PROSITE" id="PS51257">
    <property type="entry name" value="PROKAR_LIPOPROTEIN"/>
    <property type="match status" value="1"/>
</dbReference>
<organism evidence="13 14">
    <name type="scientific">Amygdalobacter indicium</name>
    <dbReference type="NCBI Taxonomy" id="3029272"/>
    <lineage>
        <taxon>Bacteria</taxon>
        <taxon>Bacillati</taxon>
        <taxon>Bacillota</taxon>
        <taxon>Clostridia</taxon>
        <taxon>Eubacteriales</taxon>
        <taxon>Oscillospiraceae</taxon>
        <taxon>Amygdalobacter</taxon>
    </lineage>
</organism>
<dbReference type="EC" id="3.2.1.1" evidence="4"/>
<evidence type="ECO:0000256" key="5">
    <source>
        <dbReference type="ARBA" id="ARBA00022723"/>
    </source>
</evidence>
<dbReference type="RefSeq" id="WP_315571277.1">
    <property type="nucleotide sequence ID" value="NZ_CP118868.1"/>
</dbReference>
<evidence type="ECO:0000256" key="9">
    <source>
        <dbReference type="ARBA" id="ARBA00023277"/>
    </source>
</evidence>